<name>D2UY27_NAEGR</name>
<keyword evidence="2" id="KW-1185">Reference proteome</keyword>
<dbReference type="EMBL" id="GG738845">
    <property type="protein sequence ID" value="EFC50398.1"/>
    <property type="molecule type" value="Genomic_DNA"/>
</dbReference>
<dbReference type="Gene3D" id="1.25.40.20">
    <property type="entry name" value="Ankyrin repeat-containing domain"/>
    <property type="match status" value="1"/>
</dbReference>
<dbReference type="Proteomes" id="UP000006671">
    <property type="component" value="Unassembled WGS sequence"/>
</dbReference>
<dbReference type="Pfam" id="PF00023">
    <property type="entry name" value="Ank"/>
    <property type="match status" value="1"/>
</dbReference>
<dbReference type="AlphaFoldDB" id="D2UY27"/>
<dbReference type="InterPro" id="IPR036770">
    <property type="entry name" value="Ankyrin_rpt-contain_sf"/>
</dbReference>
<proteinExistence type="predicted"/>
<evidence type="ECO:0000313" key="2">
    <source>
        <dbReference type="Proteomes" id="UP000006671"/>
    </source>
</evidence>
<gene>
    <name evidence="1" type="ORF">NAEGRDRAFT_61324</name>
</gene>
<dbReference type="InterPro" id="IPR002110">
    <property type="entry name" value="Ankyrin_rpt"/>
</dbReference>
<dbReference type="OrthoDB" id="10304552at2759"/>
<dbReference type="GeneID" id="8863958"/>
<evidence type="ECO:0000313" key="1">
    <source>
        <dbReference type="EMBL" id="EFC50398.1"/>
    </source>
</evidence>
<dbReference type="OMA" id="NFCIAPL"/>
<organism evidence="2">
    <name type="scientific">Naegleria gruberi</name>
    <name type="common">Amoeba</name>
    <dbReference type="NCBI Taxonomy" id="5762"/>
    <lineage>
        <taxon>Eukaryota</taxon>
        <taxon>Discoba</taxon>
        <taxon>Heterolobosea</taxon>
        <taxon>Tetramitia</taxon>
        <taxon>Eutetramitia</taxon>
        <taxon>Vahlkampfiidae</taxon>
        <taxon>Naegleria</taxon>
    </lineage>
</organism>
<accession>D2UY27</accession>
<sequence>MKQTVDLCKEFPNLTQVHFVNHFPTLARLKSFILESLFPSHCPHLRVIDITSGELNASQHQSMNGGSVKQQVTPIQRLMSEEDFPVIVDYALLVLPDTASTKSASGAGGGGSGGSRYLKMNDEQTLSFLRQLIEKYHVPINTCIQGKYTFLSGACHNGHFECIKYLLNFGANSRKNLSKSTDSLSRSISYDLISYAESAEKEILLLKSQPNRAMYFSFKRNFCIAPLIISLKENIINFLLERQVSLCEYQIGSIIQHLRRSLANISLVTPELKLKILEKKKKQEQLFYNSLRKVNAFLFNFDDLDRETGCSPVHQILDYSSLRLIFDKMGIYPISASTESLTDEVIDIVNRKNIYTGATIIHLLCASSSSISKMYQPTSITELISSLSRPESSNLTVLDSEVFHNIQHLHNALGAKLDIYDMNGMMPIHLCIDMERYELAREWLKWKPSHALFLTKSTNESILHILTEHLFQSLFEFSASSSEDEGYRRCMNNNFILESPASPSSDISIPLKDRLEDSLLEKRRMEMVEKERENKVTRIISLFKVILTGLDLTNREKQELISVENDLGSNVLDMIESSIEENSYEEDDEFFRQHIYQLKQLLEY</sequence>
<reference evidence="1 2" key="1">
    <citation type="journal article" date="2010" name="Cell">
        <title>The genome of Naegleria gruberi illuminates early eukaryotic versatility.</title>
        <authorList>
            <person name="Fritz-Laylin L.K."/>
            <person name="Prochnik S.E."/>
            <person name="Ginger M.L."/>
            <person name="Dacks J.B."/>
            <person name="Carpenter M.L."/>
            <person name="Field M.C."/>
            <person name="Kuo A."/>
            <person name="Paredez A."/>
            <person name="Chapman J."/>
            <person name="Pham J."/>
            <person name="Shu S."/>
            <person name="Neupane R."/>
            <person name="Cipriano M."/>
            <person name="Mancuso J."/>
            <person name="Tu H."/>
            <person name="Salamov A."/>
            <person name="Lindquist E."/>
            <person name="Shapiro H."/>
            <person name="Lucas S."/>
            <person name="Grigoriev I.V."/>
            <person name="Cande W.Z."/>
            <person name="Fulton C."/>
            <person name="Rokhsar D.S."/>
            <person name="Dawson S.C."/>
        </authorList>
    </citation>
    <scope>NUCLEOTIDE SEQUENCE [LARGE SCALE GENOMIC DNA]</scope>
    <source>
        <strain evidence="1 2">NEG-M</strain>
    </source>
</reference>
<protein>
    <submittedName>
        <fullName evidence="1">Predicted protein</fullName>
    </submittedName>
</protein>
<dbReference type="InParanoid" id="D2UY27"/>
<dbReference type="KEGG" id="ngr:NAEGRDRAFT_61324"/>
<dbReference type="SUPFAM" id="SSF48403">
    <property type="entry name" value="Ankyrin repeat"/>
    <property type="match status" value="1"/>
</dbReference>
<dbReference type="VEuPathDB" id="AmoebaDB:NAEGRDRAFT_61324"/>
<dbReference type="RefSeq" id="XP_002683142.1">
    <property type="nucleotide sequence ID" value="XM_002683096.1"/>
</dbReference>